<accession>A0A2G1DIJ4</accession>
<dbReference type="AlphaFoldDB" id="A0A2G1DIJ4"/>
<sequence length="59" mass="7024">MKIFRLVLVILFLFFVGCSKDISKYSKDECLKNGYKYKKVKTMNYLTGKYVVREICTQK</sequence>
<name>A0A2G1DIJ4_9BACT</name>
<dbReference type="Proteomes" id="UP000221222">
    <property type="component" value="Unassembled WGS sequence"/>
</dbReference>
<evidence type="ECO:0000313" key="3">
    <source>
        <dbReference type="Proteomes" id="UP000221222"/>
    </source>
</evidence>
<dbReference type="EMBL" id="CP032098">
    <property type="protein sequence ID" value="AXX92385.1"/>
    <property type="molecule type" value="Genomic_DNA"/>
</dbReference>
<organism evidence="2 3">
    <name type="scientific">Malaciobacter molluscorum LMG 25693</name>
    <dbReference type="NCBI Taxonomy" id="870501"/>
    <lineage>
        <taxon>Bacteria</taxon>
        <taxon>Pseudomonadati</taxon>
        <taxon>Campylobacterota</taxon>
        <taxon>Epsilonproteobacteria</taxon>
        <taxon>Campylobacterales</taxon>
        <taxon>Arcobacteraceae</taxon>
        <taxon>Malaciobacter</taxon>
    </lineage>
</organism>
<dbReference type="Proteomes" id="UP000262712">
    <property type="component" value="Chromosome"/>
</dbReference>
<evidence type="ECO:0000313" key="2">
    <source>
        <dbReference type="EMBL" id="PHO18166.1"/>
    </source>
</evidence>
<evidence type="ECO:0008006" key="5">
    <source>
        <dbReference type="Google" id="ProtNLM"/>
    </source>
</evidence>
<proteinExistence type="predicted"/>
<reference evidence="1 4" key="2">
    <citation type="submission" date="2018-08" db="EMBL/GenBank/DDBJ databases">
        <title>Complete genome of the Arcobacter molluscorum type strain LMG 25693.</title>
        <authorList>
            <person name="Miller W.G."/>
            <person name="Yee E."/>
            <person name="Bono J.L."/>
        </authorList>
    </citation>
    <scope>NUCLEOTIDE SEQUENCE [LARGE SCALE GENOMIC DNA]</scope>
    <source>
        <strain evidence="1 4">CECT 7696</strain>
    </source>
</reference>
<evidence type="ECO:0000313" key="1">
    <source>
        <dbReference type="EMBL" id="AXX92385.1"/>
    </source>
</evidence>
<gene>
    <name evidence="1" type="ORF">AMOL_1410</name>
    <name evidence="2" type="ORF">CPU12_06795</name>
</gene>
<protein>
    <recommendedName>
        <fullName evidence="5">Lipoprotein</fullName>
    </recommendedName>
</protein>
<dbReference type="PROSITE" id="PS51257">
    <property type="entry name" value="PROKAR_LIPOPROTEIN"/>
    <property type="match status" value="1"/>
</dbReference>
<dbReference type="EMBL" id="NXFY01000008">
    <property type="protein sequence ID" value="PHO18166.1"/>
    <property type="molecule type" value="Genomic_DNA"/>
</dbReference>
<reference evidence="2 3" key="1">
    <citation type="submission" date="2017-09" db="EMBL/GenBank/DDBJ databases">
        <title>Arcobacter canalis sp. nov., a new species isolated from a water canal contaminated with urban sewage.</title>
        <authorList>
            <person name="Perez-Cataluna A."/>
            <person name="Salas-Masso N."/>
            <person name="Figueras M.J."/>
        </authorList>
    </citation>
    <scope>NUCLEOTIDE SEQUENCE [LARGE SCALE GENOMIC DNA]</scope>
    <source>
        <strain evidence="2 3">F98-3</strain>
    </source>
</reference>
<dbReference type="RefSeq" id="WP_099342342.1">
    <property type="nucleotide sequence ID" value="NZ_CP032098.1"/>
</dbReference>
<dbReference type="KEGG" id="amol:AMOL_1410"/>
<evidence type="ECO:0000313" key="4">
    <source>
        <dbReference type="Proteomes" id="UP000262712"/>
    </source>
</evidence>
<keyword evidence="3" id="KW-1185">Reference proteome</keyword>